<gene>
    <name evidence="1" type="ORF">CLO192961_LOCUS298471</name>
</gene>
<dbReference type="EMBL" id="CABFNS010000828">
    <property type="protein sequence ID" value="VUC31056.1"/>
    <property type="molecule type" value="Genomic_DNA"/>
</dbReference>
<evidence type="ECO:0000313" key="2">
    <source>
        <dbReference type="Proteomes" id="UP000766486"/>
    </source>
</evidence>
<sequence length="257" mass="29453">MFGTYLDLVPRYFSIPAEIPLDSEKLDPNNKNGPLVLGTLLESLANPFEALNEGPHRVKVEDKHVEEFSRPSWSWFRTPLHEDTHRIPYVGFNCSTITRLKVTCDRLAGRHFYPDGVDGYIGRSLDSEPIKKWLDGKNHAELYMITGFEVAYGLRATATTELDVGSRFGSLTRETEHEIMPKMQNGVIVSYRARKFTLTRRNLFNCWKSRDLDHGDWMIQTEAVLVGDDYDTAIKKLKKQLGPSGILFLRSRSERES</sequence>
<organism evidence="1 2">
    <name type="scientific">Bionectria ochroleuca</name>
    <name type="common">Gliocladium roseum</name>
    <dbReference type="NCBI Taxonomy" id="29856"/>
    <lineage>
        <taxon>Eukaryota</taxon>
        <taxon>Fungi</taxon>
        <taxon>Dikarya</taxon>
        <taxon>Ascomycota</taxon>
        <taxon>Pezizomycotina</taxon>
        <taxon>Sordariomycetes</taxon>
        <taxon>Hypocreomycetidae</taxon>
        <taxon>Hypocreales</taxon>
        <taxon>Bionectriaceae</taxon>
        <taxon>Clonostachys</taxon>
    </lineage>
</organism>
<proteinExistence type="predicted"/>
<keyword evidence="2" id="KW-1185">Reference proteome</keyword>
<reference evidence="1 2" key="1">
    <citation type="submission" date="2019-06" db="EMBL/GenBank/DDBJ databases">
        <authorList>
            <person name="Broberg M."/>
        </authorList>
    </citation>
    <scope>NUCLEOTIDE SEQUENCE [LARGE SCALE GENOMIC DNA]</scope>
</reference>
<name>A0ABY6UIJ3_BIOOC</name>
<comment type="caution">
    <text evidence="1">The sequence shown here is derived from an EMBL/GenBank/DDBJ whole genome shotgun (WGS) entry which is preliminary data.</text>
</comment>
<evidence type="ECO:0000313" key="1">
    <source>
        <dbReference type="EMBL" id="VUC31056.1"/>
    </source>
</evidence>
<accession>A0ABY6UIJ3</accession>
<dbReference type="Proteomes" id="UP000766486">
    <property type="component" value="Unassembled WGS sequence"/>
</dbReference>
<protein>
    <submittedName>
        <fullName evidence="1">Uncharacterized protein</fullName>
    </submittedName>
</protein>